<organism evidence="1 2">
    <name type="scientific">Cellulosimicrobium cellulans</name>
    <name type="common">Arthrobacter luteus</name>
    <dbReference type="NCBI Taxonomy" id="1710"/>
    <lineage>
        <taxon>Bacteria</taxon>
        <taxon>Bacillati</taxon>
        <taxon>Actinomycetota</taxon>
        <taxon>Actinomycetes</taxon>
        <taxon>Micrococcales</taxon>
        <taxon>Promicromonosporaceae</taxon>
        <taxon>Cellulosimicrobium</taxon>
    </lineage>
</organism>
<comment type="caution">
    <text evidence="1">The sequence shown here is derived from an EMBL/GenBank/DDBJ whole genome shotgun (WGS) entry which is preliminary data.</text>
</comment>
<dbReference type="EMBL" id="BJNZ01000007">
    <property type="protein sequence ID" value="GED09497.1"/>
    <property type="molecule type" value="Genomic_DNA"/>
</dbReference>
<protein>
    <submittedName>
        <fullName evidence="1">Uncharacterized protein</fullName>
    </submittedName>
</protein>
<proteinExistence type="predicted"/>
<evidence type="ECO:0000313" key="1">
    <source>
        <dbReference type="EMBL" id="GED09497.1"/>
    </source>
</evidence>
<sequence>MQVHNTTLTVIGYWDGPHTRPGWPDPARFVDTEWDAEDREMVTDYLARGHVARAYMGWSTCRMCGQRNGNLEFTDGTFVWPEGLRHYVEDHAVRLPDRFTEHVRARREALETASRDEAWWSSMA</sequence>
<evidence type="ECO:0000313" key="2">
    <source>
        <dbReference type="Proteomes" id="UP000316659"/>
    </source>
</evidence>
<name>A0A4Y4DXT6_CELCE</name>
<gene>
    <name evidence="1" type="ORF">CCE02nite_14960</name>
</gene>
<accession>A0A4Y4DXT6</accession>
<reference evidence="1 2" key="1">
    <citation type="submission" date="2019-06" db="EMBL/GenBank/DDBJ databases">
        <title>Whole genome shotgun sequence of Cellulosimicrobium cellulans NBRC 15516.</title>
        <authorList>
            <person name="Hosoyama A."/>
            <person name="Uohara A."/>
            <person name="Ohji S."/>
            <person name="Ichikawa N."/>
        </authorList>
    </citation>
    <scope>NUCLEOTIDE SEQUENCE [LARGE SCALE GENOMIC DNA]</scope>
    <source>
        <strain evidence="1 2">NBRC 15516</strain>
    </source>
</reference>
<dbReference type="AlphaFoldDB" id="A0A4Y4DXT6"/>
<dbReference type="Proteomes" id="UP000316659">
    <property type="component" value="Unassembled WGS sequence"/>
</dbReference>